<feature type="chain" id="PRO_5001728428" evidence="12">
    <location>
        <begin position="24"/>
        <end position="843"/>
    </location>
</feature>
<evidence type="ECO:0000256" key="7">
    <source>
        <dbReference type="ARBA" id="ARBA00023136"/>
    </source>
</evidence>
<keyword evidence="6" id="KW-0297">G-protein coupled receptor</keyword>
<dbReference type="Gene3D" id="3.40.50.2300">
    <property type="match status" value="2"/>
</dbReference>
<comment type="subcellular location">
    <subcellularLocation>
        <location evidence="1">Cell membrane</location>
        <topology evidence="1">Multi-pass membrane protein</topology>
    </subcellularLocation>
</comment>
<evidence type="ECO:0000313" key="15">
    <source>
        <dbReference type="Proteomes" id="UP000030665"/>
    </source>
</evidence>
<feature type="transmembrane region" description="Helical" evidence="11">
    <location>
        <begin position="556"/>
        <end position="582"/>
    </location>
</feature>
<dbReference type="InterPro" id="IPR038550">
    <property type="entry name" value="GPCR_3_9-Cys_sf"/>
</dbReference>
<dbReference type="OrthoDB" id="425344at2759"/>
<feature type="signal peptide" evidence="12">
    <location>
        <begin position="1"/>
        <end position="23"/>
    </location>
</feature>
<evidence type="ECO:0000313" key="14">
    <source>
        <dbReference type="EMBL" id="CDW55063.1"/>
    </source>
</evidence>
<evidence type="ECO:0000256" key="8">
    <source>
        <dbReference type="ARBA" id="ARBA00023170"/>
    </source>
</evidence>
<dbReference type="PRINTS" id="PR00593">
    <property type="entry name" value="MTABOTROPICR"/>
</dbReference>
<evidence type="ECO:0000256" key="12">
    <source>
        <dbReference type="SAM" id="SignalP"/>
    </source>
</evidence>
<dbReference type="Gene3D" id="2.10.50.30">
    <property type="entry name" value="GPCR, family 3, nine cysteines domain"/>
    <property type="match status" value="1"/>
</dbReference>
<dbReference type="InterPro" id="IPR028082">
    <property type="entry name" value="Peripla_BP_I"/>
</dbReference>
<evidence type="ECO:0000256" key="3">
    <source>
        <dbReference type="ARBA" id="ARBA00022475"/>
    </source>
</evidence>
<feature type="transmembrane region" description="Helical" evidence="11">
    <location>
        <begin position="702"/>
        <end position="735"/>
    </location>
</feature>
<dbReference type="InterPro" id="IPR000162">
    <property type="entry name" value="GPCR_3_mtglu_rcpt"/>
</dbReference>
<evidence type="ECO:0000256" key="1">
    <source>
        <dbReference type="ARBA" id="ARBA00004651"/>
    </source>
</evidence>
<dbReference type="PRINTS" id="PR00248">
    <property type="entry name" value="GPCRMGR"/>
</dbReference>
<keyword evidence="10" id="KW-0807">Transducer</keyword>
<dbReference type="FunFam" id="3.40.50.2300:FF:000145">
    <property type="entry name" value="Glutamate receptor, metabotropic"/>
    <property type="match status" value="1"/>
</dbReference>
<sequence length="843" mass="95546">MVFPASLCLWIAASAISKLQCRAQVGDEPPAVTVEFEIHRDIDSKEIKIDGDIMIGGLFPIHEDGSPEGRHCGAVKPDKGIQRLEAMLYAVDKINMDDQLLPTIKLGVHIMDTCHQDTHALERTLELIRSTFAMEYTQKYRCRTYDSPFDVAIPKPVAAVIGAASSQVSAMVSNVLRLFKTPQISYSSTSVELSDKSRFGYFSRVVPPDTFQAQAMADVVKQLGWNFVAVLADEGSYGEPAYEAFRLIASRQGICISIYEKVRRYYRDEDFLKLIMALHKERSVGVVTFCHEDNIRKLMKAVVELKLTGRFAWLGSDNWGTKRAAVAQHPSASFGAITIQPKSGVNEDFNLYFTSLRPESNHRNVWFDEFWEKQFNCSLSSLACKAHSLQEHHVQEAYVSSVIDAVYLFAHSLHRLLLDNCYGVPFKQCNVSKHIDGEALLKYIRTVKFNGTNNEEISLDSKGDRKARYNIYQFHDLHKYYVPVGEWIGRDFLKGLYQFPCATPGNCCWTCLPCNTETSIMPNKTSCIPCKIGYLPDEYKSECVRMIPQYIKWNTWWAIVPATFSTFGILASLFVLYIFVQFNNTPLIKASGRELCYVMLAGIIACYCMTFPLLNPPSKVSCGILRIGIGVSACTIYAAIFTKTLRLARIFNAEAHQLRDLRFLSPIAQLIICSFIISIQALTAFVWIVVEKPEVVVLYPTRLIAIVSCKGAAVMFPISMIFNILLIILCTVYAFKTRKIPENFNETKYIGFTMYATCIVWLAFIPIYFGAFVDCVEWPMFAFQIQTTSLCICVSLCGTVALCCFFAPKMYIVIFQPEKNVVRMKKEHIRTMQAMRDHIWNLQ</sequence>
<keyword evidence="12" id="KW-0732">Signal</keyword>
<feature type="transmembrane region" description="Helical" evidence="11">
    <location>
        <begin position="747"/>
        <end position="769"/>
    </location>
</feature>
<protein>
    <submittedName>
        <fullName evidence="14">Metabotropic glutamate receptor 7</fullName>
    </submittedName>
</protein>
<keyword evidence="5 11" id="KW-1133">Transmembrane helix</keyword>
<dbReference type="EMBL" id="HG805934">
    <property type="protein sequence ID" value="CDW55063.1"/>
    <property type="molecule type" value="Genomic_DNA"/>
</dbReference>
<feature type="domain" description="G-protein coupled receptors family 3 profile" evidence="13">
    <location>
        <begin position="557"/>
        <end position="829"/>
    </location>
</feature>
<feature type="transmembrane region" description="Helical" evidence="11">
    <location>
        <begin position="781"/>
        <end position="807"/>
    </location>
</feature>
<accession>A0A077Z5X9</accession>
<dbReference type="InterPro" id="IPR050726">
    <property type="entry name" value="mGluR"/>
</dbReference>
<dbReference type="GO" id="GO:0005886">
    <property type="term" value="C:plasma membrane"/>
    <property type="evidence" value="ECO:0007669"/>
    <property type="project" value="UniProtKB-SubCell"/>
</dbReference>
<dbReference type="AlphaFoldDB" id="A0A077Z5X9"/>
<dbReference type="PANTHER" id="PTHR24060">
    <property type="entry name" value="METABOTROPIC GLUTAMATE RECEPTOR"/>
    <property type="match status" value="1"/>
</dbReference>
<keyword evidence="9" id="KW-0325">Glycoprotein</keyword>
<dbReference type="GO" id="GO:0004930">
    <property type="term" value="F:G protein-coupled receptor activity"/>
    <property type="evidence" value="ECO:0007669"/>
    <property type="project" value="UniProtKB-KW"/>
</dbReference>
<name>A0A077Z5X9_TRITR</name>
<evidence type="ECO:0000259" key="13">
    <source>
        <dbReference type="PROSITE" id="PS50259"/>
    </source>
</evidence>
<feature type="transmembrane region" description="Helical" evidence="11">
    <location>
        <begin position="594"/>
        <end position="612"/>
    </location>
</feature>
<dbReference type="PROSITE" id="PS00981">
    <property type="entry name" value="G_PROTEIN_RECEP_F3_3"/>
    <property type="match status" value="1"/>
</dbReference>
<organism evidence="14 15">
    <name type="scientific">Trichuris trichiura</name>
    <name type="common">Whipworm</name>
    <name type="synonym">Trichocephalus trichiurus</name>
    <dbReference type="NCBI Taxonomy" id="36087"/>
    <lineage>
        <taxon>Eukaryota</taxon>
        <taxon>Metazoa</taxon>
        <taxon>Ecdysozoa</taxon>
        <taxon>Nematoda</taxon>
        <taxon>Enoplea</taxon>
        <taxon>Dorylaimia</taxon>
        <taxon>Trichinellida</taxon>
        <taxon>Trichuridae</taxon>
        <taxon>Trichuris</taxon>
    </lineage>
</organism>
<evidence type="ECO:0000256" key="10">
    <source>
        <dbReference type="ARBA" id="ARBA00023224"/>
    </source>
</evidence>
<dbReference type="InterPro" id="IPR000337">
    <property type="entry name" value="GPCR_3"/>
</dbReference>
<comment type="similarity">
    <text evidence="2">Belongs to the G-protein coupled receptor 3 family.</text>
</comment>
<dbReference type="Proteomes" id="UP000030665">
    <property type="component" value="Unassembled WGS sequence"/>
</dbReference>
<evidence type="ECO:0000256" key="2">
    <source>
        <dbReference type="ARBA" id="ARBA00007242"/>
    </source>
</evidence>
<dbReference type="Pfam" id="PF00003">
    <property type="entry name" value="7tm_3"/>
    <property type="match status" value="1"/>
</dbReference>
<evidence type="ECO:0000256" key="5">
    <source>
        <dbReference type="ARBA" id="ARBA00022989"/>
    </source>
</evidence>
<evidence type="ECO:0000256" key="11">
    <source>
        <dbReference type="SAM" id="Phobius"/>
    </source>
</evidence>
<keyword evidence="4 11" id="KW-0812">Transmembrane</keyword>
<keyword evidence="7 11" id="KW-0472">Membrane</keyword>
<dbReference type="PROSITE" id="PS50259">
    <property type="entry name" value="G_PROTEIN_RECEP_F3_4"/>
    <property type="match status" value="1"/>
</dbReference>
<feature type="transmembrane region" description="Helical" evidence="11">
    <location>
        <begin position="624"/>
        <end position="642"/>
    </location>
</feature>
<evidence type="ECO:0000256" key="9">
    <source>
        <dbReference type="ARBA" id="ARBA00023180"/>
    </source>
</evidence>
<gene>
    <name evidence="14" type="ORF">TTRE_0000333401</name>
</gene>
<keyword evidence="8 14" id="KW-0675">Receptor</keyword>
<keyword evidence="3" id="KW-1003">Cell membrane</keyword>
<feature type="transmembrane region" description="Helical" evidence="11">
    <location>
        <begin position="663"/>
        <end position="690"/>
    </location>
</feature>
<dbReference type="InterPro" id="IPR017979">
    <property type="entry name" value="GPCR_3_CS"/>
</dbReference>
<dbReference type="Pfam" id="PF01094">
    <property type="entry name" value="ANF_receptor"/>
    <property type="match status" value="1"/>
</dbReference>
<evidence type="ECO:0000256" key="4">
    <source>
        <dbReference type="ARBA" id="ARBA00022692"/>
    </source>
</evidence>
<proteinExistence type="inferred from homology"/>
<reference evidence="14" key="1">
    <citation type="submission" date="2014-01" db="EMBL/GenBank/DDBJ databases">
        <authorList>
            <person name="Aslett M."/>
        </authorList>
    </citation>
    <scope>NUCLEOTIDE SEQUENCE</scope>
</reference>
<reference evidence="14" key="2">
    <citation type="submission" date="2014-03" db="EMBL/GenBank/DDBJ databases">
        <title>The whipworm genome and dual-species transcriptomics of an intimate host-pathogen interaction.</title>
        <authorList>
            <person name="Foth B.J."/>
            <person name="Tsai I.J."/>
            <person name="Reid A.J."/>
            <person name="Bancroft A.J."/>
            <person name="Nichol S."/>
            <person name="Tracey A."/>
            <person name="Holroyd N."/>
            <person name="Cotton J.A."/>
            <person name="Stanley E.J."/>
            <person name="Zarowiecki M."/>
            <person name="Liu J.Z."/>
            <person name="Huckvale T."/>
            <person name="Cooper P.J."/>
            <person name="Grencis R.K."/>
            <person name="Berriman M."/>
        </authorList>
    </citation>
    <scope>NUCLEOTIDE SEQUENCE [LARGE SCALE GENOMIC DNA]</scope>
</reference>
<dbReference type="SUPFAM" id="SSF53822">
    <property type="entry name" value="Periplasmic binding protein-like I"/>
    <property type="match status" value="1"/>
</dbReference>
<dbReference type="STRING" id="36087.A0A077Z5X9"/>
<evidence type="ECO:0000256" key="6">
    <source>
        <dbReference type="ARBA" id="ARBA00023040"/>
    </source>
</evidence>
<keyword evidence="15" id="KW-1185">Reference proteome</keyword>
<dbReference type="InterPro" id="IPR017978">
    <property type="entry name" value="GPCR_3_C"/>
</dbReference>
<dbReference type="InterPro" id="IPR001828">
    <property type="entry name" value="ANF_lig-bd_rcpt"/>
</dbReference>